<dbReference type="OrthoDB" id="5343483at2759"/>
<dbReference type="Proteomes" id="UP000536711">
    <property type="component" value="Unassembled WGS sequence"/>
</dbReference>
<name>A0A8H4JPG9_9HYPO</name>
<gene>
    <name evidence="2" type="ORF">FACUT_7446</name>
</gene>
<evidence type="ECO:0000313" key="3">
    <source>
        <dbReference type="Proteomes" id="UP000536711"/>
    </source>
</evidence>
<evidence type="ECO:0000313" key="2">
    <source>
        <dbReference type="EMBL" id="KAF4435087.1"/>
    </source>
</evidence>
<keyword evidence="3" id="KW-1185">Reference proteome</keyword>
<comment type="caution">
    <text evidence="2">The sequence shown here is derived from an EMBL/GenBank/DDBJ whole genome shotgun (WGS) entry which is preliminary data.</text>
</comment>
<feature type="compositionally biased region" description="Basic and acidic residues" evidence="1">
    <location>
        <begin position="277"/>
        <end position="287"/>
    </location>
</feature>
<protein>
    <submittedName>
        <fullName evidence="2">Uncharacterized protein</fullName>
    </submittedName>
</protein>
<sequence length="287" mass="32925">MPQATFRSFHSLSVEHPDLAKHTRFWTARHLAVVNCSFQQVESDDKHEYAIPDTEQAEHMTKSALKLARGVSCEAKSEAPFFFDYGEHQVRLGDSNIRIYCIKEEISIPHANPIIGYYRYNGDKERRKMLYVPPGPSGLNNEPIQRICDIRYRQVTPTDWRHDPFFVCLLMGLAQLQVREGLAPQEGLFLACLLVTNVTDMTNAYVYKANIPHQLLDSLDCPTRTIDDFDFPSVDYVVVPFDPYSTFADCVRFQLAGAEYSYSPDPVRSNQVVLSEPHGEKRKRDEE</sequence>
<evidence type="ECO:0000256" key="1">
    <source>
        <dbReference type="SAM" id="MobiDB-lite"/>
    </source>
</evidence>
<proteinExistence type="predicted"/>
<organism evidence="2 3">
    <name type="scientific">Fusarium acutatum</name>
    <dbReference type="NCBI Taxonomy" id="78861"/>
    <lineage>
        <taxon>Eukaryota</taxon>
        <taxon>Fungi</taxon>
        <taxon>Dikarya</taxon>
        <taxon>Ascomycota</taxon>
        <taxon>Pezizomycotina</taxon>
        <taxon>Sordariomycetes</taxon>
        <taxon>Hypocreomycetidae</taxon>
        <taxon>Hypocreales</taxon>
        <taxon>Nectriaceae</taxon>
        <taxon>Fusarium</taxon>
        <taxon>Fusarium fujikuroi species complex</taxon>
    </lineage>
</organism>
<accession>A0A8H4JPG9</accession>
<feature type="region of interest" description="Disordered" evidence="1">
    <location>
        <begin position="264"/>
        <end position="287"/>
    </location>
</feature>
<dbReference type="AlphaFoldDB" id="A0A8H4JPG9"/>
<reference evidence="2 3" key="1">
    <citation type="submission" date="2020-01" db="EMBL/GenBank/DDBJ databases">
        <title>Identification and distribution of gene clusters putatively required for synthesis of sphingolipid metabolism inhibitors in phylogenetically diverse species of the filamentous fungus Fusarium.</title>
        <authorList>
            <person name="Kim H.-S."/>
            <person name="Busman M."/>
            <person name="Brown D.W."/>
            <person name="Divon H."/>
            <person name="Uhlig S."/>
            <person name="Proctor R.H."/>
        </authorList>
    </citation>
    <scope>NUCLEOTIDE SEQUENCE [LARGE SCALE GENOMIC DNA]</scope>
    <source>
        <strain evidence="2 3">NRRL 13308</strain>
    </source>
</reference>
<dbReference type="EMBL" id="JAADJF010000193">
    <property type="protein sequence ID" value="KAF4435087.1"/>
    <property type="molecule type" value="Genomic_DNA"/>
</dbReference>